<accession>A0A368C8D0</accession>
<dbReference type="Proteomes" id="UP000252915">
    <property type="component" value="Unassembled WGS sequence"/>
</dbReference>
<dbReference type="AlphaFoldDB" id="A0A368C8D0"/>
<dbReference type="Pfam" id="PF11911">
    <property type="entry name" value="DUF3429"/>
    <property type="match status" value="1"/>
</dbReference>
<keyword evidence="1" id="KW-1133">Transmembrane helix</keyword>
<keyword evidence="1" id="KW-0472">Membrane</keyword>
<proteinExistence type="predicted"/>
<evidence type="ECO:0000313" key="2">
    <source>
        <dbReference type="EMBL" id="RCL45665.1"/>
    </source>
</evidence>
<reference evidence="2 3" key="1">
    <citation type="journal article" date="2018" name="Microbiome">
        <title>Fine metagenomic profile of the Mediterranean stratified and mixed water columns revealed by assembly and recruitment.</title>
        <authorList>
            <person name="Haro-Moreno J.M."/>
            <person name="Lopez-Perez M."/>
            <person name="De La Torre J.R."/>
            <person name="Picazo A."/>
            <person name="Camacho A."/>
            <person name="Rodriguez-Valera F."/>
        </authorList>
    </citation>
    <scope>NUCLEOTIDE SEQUENCE [LARGE SCALE GENOMIC DNA]</scope>
    <source>
        <strain evidence="2">MED-G78</strain>
    </source>
</reference>
<evidence type="ECO:0000256" key="1">
    <source>
        <dbReference type="SAM" id="Phobius"/>
    </source>
</evidence>
<keyword evidence="1" id="KW-0812">Transmembrane</keyword>
<feature type="transmembrane region" description="Helical" evidence="1">
    <location>
        <begin position="66"/>
        <end position="84"/>
    </location>
</feature>
<feature type="transmembrane region" description="Helical" evidence="1">
    <location>
        <begin position="35"/>
        <end position="54"/>
    </location>
</feature>
<dbReference type="InterPro" id="IPR021836">
    <property type="entry name" value="DUF3429"/>
</dbReference>
<sequence>MKIIELKKTLGYMGFVPFSFFSVMPWIIGGDLANYSILALSLYSAIILSFLGGIPWGWNDNNFSQTLNLIYGIFFSLLGCLILAITFINLMAALFLCLIGFNGFYYFESKRDVLFDQKVEYKELRKKLTVLVSICFLVTIAYIVNPYS</sequence>
<feature type="transmembrane region" description="Helical" evidence="1">
    <location>
        <begin position="12"/>
        <end position="29"/>
    </location>
</feature>
<gene>
    <name evidence="2" type="ORF">DBW92_00170</name>
</gene>
<name>A0A368C8D0_9GAMM</name>
<dbReference type="EMBL" id="QOPI01000001">
    <property type="protein sequence ID" value="RCL45665.1"/>
    <property type="molecule type" value="Genomic_DNA"/>
</dbReference>
<evidence type="ECO:0000313" key="3">
    <source>
        <dbReference type="Proteomes" id="UP000252915"/>
    </source>
</evidence>
<feature type="transmembrane region" description="Helical" evidence="1">
    <location>
        <begin position="128"/>
        <end position="145"/>
    </location>
</feature>
<protein>
    <submittedName>
        <fullName evidence="2">DUF3429 domain-containing protein</fullName>
    </submittedName>
</protein>
<organism evidence="2 3">
    <name type="scientific">SAR86 cluster bacterium</name>
    <dbReference type="NCBI Taxonomy" id="2030880"/>
    <lineage>
        <taxon>Bacteria</taxon>
        <taxon>Pseudomonadati</taxon>
        <taxon>Pseudomonadota</taxon>
        <taxon>Gammaproteobacteria</taxon>
        <taxon>SAR86 cluster</taxon>
    </lineage>
</organism>
<comment type="caution">
    <text evidence="2">The sequence shown here is derived from an EMBL/GenBank/DDBJ whole genome shotgun (WGS) entry which is preliminary data.</text>
</comment>